<accession>A0A409W7K9</accession>
<dbReference type="InterPro" id="IPR003107">
    <property type="entry name" value="HAT"/>
</dbReference>
<feature type="region of interest" description="Disordered" evidence="6">
    <location>
        <begin position="210"/>
        <end position="235"/>
    </location>
</feature>
<evidence type="ECO:0000256" key="3">
    <source>
        <dbReference type="ARBA" id="ARBA00022552"/>
    </source>
</evidence>
<comment type="caution">
    <text evidence="8">The sequence shown here is derived from an EMBL/GenBank/DDBJ whole genome shotgun (WGS) entry which is preliminary data.</text>
</comment>
<evidence type="ECO:0000313" key="9">
    <source>
        <dbReference type="Proteomes" id="UP000284706"/>
    </source>
</evidence>
<dbReference type="Gene3D" id="1.25.40.10">
    <property type="entry name" value="Tetratricopeptide repeat domain"/>
    <property type="match status" value="1"/>
</dbReference>
<dbReference type="EMBL" id="NHYE01005336">
    <property type="protein sequence ID" value="PPQ74494.1"/>
    <property type="molecule type" value="Genomic_DNA"/>
</dbReference>
<keyword evidence="5" id="KW-0539">Nucleus</keyword>
<dbReference type="OrthoDB" id="28112at2759"/>
<dbReference type="InterPro" id="IPR013949">
    <property type="entry name" value="Utp6"/>
</dbReference>
<dbReference type="InterPro" id="IPR011990">
    <property type="entry name" value="TPR-like_helical_dom_sf"/>
</dbReference>
<dbReference type="SUPFAM" id="SSF48452">
    <property type="entry name" value="TPR-like"/>
    <property type="match status" value="1"/>
</dbReference>
<dbReference type="PANTHER" id="PTHR23271:SF1">
    <property type="entry name" value="U3 SMALL NUCLEOLAR RNA-ASSOCIATED PROTEIN 6 HOMOLOG"/>
    <property type="match status" value="1"/>
</dbReference>
<dbReference type="GO" id="GO:0034388">
    <property type="term" value="C:Pwp2p-containing subcomplex of 90S preribosome"/>
    <property type="evidence" value="ECO:0007669"/>
    <property type="project" value="TreeGrafter"/>
</dbReference>
<comment type="subcellular location">
    <subcellularLocation>
        <location evidence="1">Nucleus</location>
        <location evidence="1">Nucleolus</location>
    </subcellularLocation>
</comment>
<dbReference type="STRING" id="231916.A0A409W7K9"/>
<dbReference type="PANTHER" id="PTHR23271">
    <property type="entry name" value="HEPATOCELLULAR CARCINOMA-ASSOCIATED ANTIGEN 66"/>
    <property type="match status" value="1"/>
</dbReference>
<evidence type="ECO:0000256" key="5">
    <source>
        <dbReference type="ARBA" id="ARBA00023242"/>
    </source>
</evidence>
<keyword evidence="4" id="KW-0677">Repeat</keyword>
<sequence length="369" mass="42252">MERVHFQQEQMLDELRDLVEKGLFTDQEAKQIMKKRTAFESSLVRRVAKKADFLRYAAYEMGLEQLRRKRAARLQLPPGPATVSDYALVRRQFHIFERAVKKFKSDVGLWVQYIQVAKREGARALVGRITARALQLHPNKPGLFILAASHELDHHSPSAARTLLQRGIRLNPESMDMWKEYVKMELGFIESLRRRWDVLGIKVSEEKRADPSREILGEEMEEEEEEEREYEGDAGAEARRRVMEGAIVESVISSAAKAIPRLELFEGIKGVLWNYPSPESLRTRLLNHLYEELRRTLPRDARAVVFVASRHLPEGVAGAALVEGLRAANAEISARMPELGGELKGAYREWVEGWTAREMDEDLVGGQLR</sequence>
<comment type="similarity">
    <text evidence="2">Belongs to the UTP6 family.</text>
</comment>
<feature type="compositionally biased region" description="Acidic residues" evidence="6">
    <location>
        <begin position="217"/>
        <end position="234"/>
    </location>
</feature>
<evidence type="ECO:0000256" key="1">
    <source>
        <dbReference type="ARBA" id="ARBA00004604"/>
    </source>
</evidence>
<evidence type="ECO:0000256" key="2">
    <source>
        <dbReference type="ARBA" id="ARBA00010734"/>
    </source>
</evidence>
<proteinExistence type="inferred from homology"/>
<evidence type="ECO:0000259" key="7">
    <source>
        <dbReference type="Pfam" id="PF08640"/>
    </source>
</evidence>
<evidence type="ECO:0000313" key="8">
    <source>
        <dbReference type="EMBL" id="PPQ74494.1"/>
    </source>
</evidence>
<keyword evidence="3" id="KW-0698">rRNA processing</keyword>
<dbReference type="InParanoid" id="A0A409W7K9"/>
<dbReference type="GO" id="GO:0032040">
    <property type="term" value="C:small-subunit processome"/>
    <property type="evidence" value="ECO:0007669"/>
    <property type="project" value="TreeGrafter"/>
</dbReference>
<keyword evidence="9" id="KW-1185">Reference proteome</keyword>
<feature type="domain" description="U3 small nucleolar RNA-associated protein 6 N-terminal" evidence="7">
    <location>
        <begin position="9"/>
        <end position="91"/>
    </location>
</feature>
<dbReference type="InterPro" id="IPR055347">
    <property type="entry name" value="UTP6_N"/>
</dbReference>
<protein>
    <recommendedName>
        <fullName evidence="7">U3 small nucleolar RNA-associated protein 6 N-terminal domain-containing protein</fullName>
    </recommendedName>
</protein>
<dbReference type="Proteomes" id="UP000284706">
    <property type="component" value="Unassembled WGS sequence"/>
</dbReference>
<evidence type="ECO:0000256" key="6">
    <source>
        <dbReference type="SAM" id="MobiDB-lite"/>
    </source>
</evidence>
<dbReference type="SMART" id="SM00386">
    <property type="entry name" value="HAT"/>
    <property type="match status" value="3"/>
</dbReference>
<dbReference type="GO" id="GO:0000462">
    <property type="term" value="P:maturation of SSU-rRNA from tricistronic rRNA transcript (SSU-rRNA, 5.8S rRNA, LSU-rRNA)"/>
    <property type="evidence" value="ECO:0007669"/>
    <property type="project" value="InterPro"/>
</dbReference>
<name>A0A409W7K9_9AGAR</name>
<dbReference type="AlphaFoldDB" id="A0A409W7K9"/>
<dbReference type="Pfam" id="PF08640">
    <property type="entry name" value="U3_assoc_6"/>
    <property type="match status" value="1"/>
</dbReference>
<evidence type="ECO:0000256" key="4">
    <source>
        <dbReference type="ARBA" id="ARBA00022737"/>
    </source>
</evidence>
<dbReference type="GO" id="GO:0030515">
    <property type="term" value="F:snoRNA binding"/>
    <property type="evidence" value="ECO:0007669"/>
    <property type="project" value="InterPro"/>
</dbReference>
<reference evidence="8 9" key="1">
    <citation type="journal article" date="2018" name="Evol. Lett.">
        <title>Horizontal gene cluster transfer increased hallucinogenic mushroom diversity.</title>
        <authorList>
            <person name="Reynolds H.T."/>
            <person name="Vijayakumar V."/>
            <person name="Gluck-Thaler E."/>
            <person name="Korotkin H.B."/>
            <person name="Matheny P.B."/>
            <person name="Slot J.C."/>
        </authorList>
    </citation>
    <scope>NUCLEOTIDE SEQUENCE [LARGE SCALE GENOMIC DNA]</scope>
    <source>
        <strain evidence="8 9">SRW20</strain>
    </source>
</reference>
<gene>
    <name evidence="8" type="ORF">CVT26_007954</name>
</gene>
<organism evidence="8 9">
    <name type="scientific">Gymnopilus dilepis</name>
    <dbReference type="NCBI Taxonomy" id="231916"/>
    <lineage>
        <taxon>Eukaryota</taxon>
        <taxon>Fungi</taxon>
        <taxon>Dikarya</taxon>
        <taxon>Basidiomycota</taxon>
        <taxon>Agaricomycotina</taxon>
        <taxon>Agaricomycetes</taxon>
        <taxon>Agaricomycetidae</taxon>
        <taxon>Agaricales</taxon>
        <taxon>Agaricineae</taxon>
        <taxon>Hymenogastraceae</taxon>
        <taxon>Gymnopilus</taxon>
    </lineage>
</organism>